<dbReference type="Proteomes" id="UP000694844">
    <property type="component" value="Chromosome 6"/>
</dbReference>
<protein>
    <submittedName>
        <fullName evidence="3">Uncharacterized protein LOC111099689 isoform X2</fullName>
    </submittedName>
</protein>
<organism evidence="2 3">
    <name type="scientific">Crassostrea virginica</name>
    <name type="common">Eastern oyster</name>
    <dbReference type="NCBI Taxonomy" id="6565"/>
    <lineage>
        <taxon>Eukaryota</taxon>
        <taxon>Metazoa</taxon>
        <taxon>Spiralia</taxon>
        <taxon>Lophotrochozoa</taxon>
        <taxon>Mollusca</taxon>
        <taxon>Bivalvia</taxon>
        <taxon>Autobranchia</taxon>
        <taxon>Pteriomorphia</taxon>
        <taxon>Ostreida</taxon>
        <taxon>Ostreoidea</taxon>
        <taxon>Ostreidae</taxon>
        <taxon>Crassostrea</taxon>
    </lineage>
</organism>
<evidence type="ECO:0000313" key="3">
    <source>
        <dbReference type="RefSeq" id="XP_022286795.1"/>
    </source>
</evidence>
<dbReference type="GeneID" id="111099689"/>
<dbReference type="OrthoDB" id="6202893at2759"/>
<feature type="transmembrane region" description="Helical" evidence="1">
    <location>
        <begin position="110"/>
        <end position="129"/>
    </location>
</feature>
<keyword evidence="1" id="KW-1133">Transmembrane helix</keyword>
<gene>
    <name evidence="3" type="primary">LOC111099689</name>
</gene>
<name>A0A8B8A6L5_CRAVI</name>
<keyword evidence="1" id="KW-0812">Transmembrane</keyword>
<accession>A0A8B8A6L5</accession>
<evidence type="ECO:0000256" key="1">
    <source>
        <dbReference type="SAM" id="Phobius"/>
    </source>
</evidence>
<keyword evidence="1" id="KW-0472">Membrane</keyword>
<dbReference type="AlphaFoldDB" id="A0A8B8A6L5"/>
<reference evidence="3" key="1">
    <citation type="submission" date="2025-08" db="UniProtKB">
        <authorList>
            <consortium name="RefSeq"/>
        </authorList>
    </citation>
    <scope>IDENTIFICATION</scope>
    <source>
        <tissue evidence="3">Whole sample</tissue>
    </source>
</reference>
<sequence length="273" mass="31400">MGEVNVCPKNQTEVDEAGKRLGCGQDKYGHSQYMCLPNEEKTSLVEFCYNGVMGIVYKDPACQYINVKHRCYKLDPSCPPEKQWNSTDRTNNSTINYIVCDYNQNNNIEILIILGFIVITNLLFIFYCLMKKNNKQKTGEIISLLSRNQGIELFWVLLWKGIGQTLKDYIDIDVDNRINISERSEFFIGVIEQIKANLDELKRKFYGNGMQPTSSSTYTANRLLNHETLQSYDKVENHPVEENKSLLGEITNEDEKALVLWLSLTGEKIARLN</sequence>
<evidence type="ECO:0000313" key="2">
    <source>
        <dbReference type="Proteomes" id="UP000694844"/>
    </source>
</evidence>
<proteinExistence type="predicted"/>
<keyword evidence="2" id="KW-1185">Reference proteome</keyword>
<dbReference type="RefSeq" id="XP_022286795.1">
    <property type="nucleotide sequence ID" value="XM_022431087.1"/>
</dbReference>